<sequence length="408" mass="45930">MSKFKGLELDSEARPLGSHIGCDPDRKQSRIRKGHDRSERFLKGAQPNVSQKRSTFFTNPVFVPNAGTISPALAMSSAHGGGDQGGSGEEPTRPKLFSRRALLLEGKLVGSDQYVVEEVSSSNWDPPAREGLGADEEELLVGEVDMEDDAFIEEDPDEVPTPPPVPWRLMARYVGQISPSAETLEVHFTKVWMLRRGATFAPIKPKWFIITLNSEGDYNFVVNGGPWVHLGNALLVQPLKGDERPSATDLTSMPIWVKMYDVPWDKQNEANGRKWGSRLGRVVEVDADKSTYRDFLRVRIEIPINKRLETHITTGVKDRPETHSTYILRCPTAVALWNAMKEVWPLPPLEDVKNTGSEWLLQLLDRREETVCSMMLMTFWRTWKKETVLLVWCSGGVKASSFSLRVDT</sequence>
<keyword evidence="3" id="KW-1185">Reference proteome</keyword>
<dbReference type="InterPro" id="IPR040256">
    <property type="entry name" value="At4g02000-like"/>
</dbReference>
<comment type="caution">
    <text evidence="2">The sequence shown here is derived from an EMBL/GenBank/DDBJ whole genome shotgun (WGS) entry which is preliminary data.</text>
</comment>
<evidence type="ECO:0008006" key="4">
    <source>
        <dbReference type="Google" id="ProtNLM"/>
    </source>
</evidence>
<feature type="compositionally biased region" description="Gly residues" evidence="1">
    <location>
        <begin position="79"/>
        <end position="88"/>
    </location>
</feature>
<gene>
    <name evidence="2" type="ORF">QYE76_061544</name>
</gene>
<dbReference type="PANTHER" id="PTHR31286">
    <property type="entry name" value="GLYCINE-RICH CELL WALL STRUCTURAL PROTEIN 1.8-LIKE"/>
    <property type="match status" value="1"/>
</dbReference>
<dbReference type="Proteomes" id="UP001231189">
    <property type="component" value="Unassembled WGS sequence"/>
</dbReference>
<feature type="region of interest" description="Disordered" evidence="1">
    <location>
        <begin position="1"/>
        <end position="54"/>
    </location>
</feature>
<dbReference type="EMBL" id="JAUUTY010000004">
    <property type="protein sequence ID" value="KAK1643739.1"/>
    <property type="molecule type" value="Genomic_DNA"/>
</dbReference>
<dbReference type="PANTHER" id="PTHR31286:SF166">
    <property type="entry name" value="OS01G0177800 PROTEIN"/>
    <property type="match status" value="1"/>
</dbReference>
<name>A0AAD8S182_LOLMU</name>
<proteinExistence type="predicted"/>
<accession>A0AAD8S182</accession>
<dbReference type="AlphaFoldDB" id="A0AAD8S182"/>
<feature type="compositionally biased region" description="Basic and acidic residues" evidence="1">
    <location>
        <begin position="1"/>
        <end position="13"/>
    </location>
</feature>
<evidence type="ECO:0000313" key="2">
    <source>
        <dbReference type="EMBL" id="KAK1643739.1"/>
    </source>
</evidence>
<evidence type="ECO:0000256" key="1">
    <source>
        <dbReference type="SAM" id="MobiDB-lite"/>
    </source>
</evidence>
<feature type="region of interest" description="Disordered" evidence="1">
    <location>
        <begin position="73"/>
        <end position="93"/>
    </location>
</feature>
<organism evidence="2 3">
    <name type="scientific">Lolium multiflorum</name>
    <name type="common">Italian ryegrass</name>
    <name type="synonym">Lolium perenne subsp. multiflorum</name>
    <dbReference type="NCBI Taxonomy" id="4521"/>
    <lineage>
        <taxon>Eukaryota</taxon>
        <taxon>Viridiplantae</taxon>
        <taxon>Streptophyta</taxon>
        <taxon>Embryophyta</taxon>
        <taxon>Tracheophyta</taxon>
        <taxon>Spermatophyta</taxon>
        <taxon>Magnoliopsida</taxon>
        <taxon>Liliopsida</taxon>
        <taxon>Poales</taxon>
        <taxon>Poaceae</taxon>
        <taxon>BOP clade</taxon>
        <taxon>Pooideae</taxon>
        <taxon>Poodae</taxon>
        <taxon>Poeae</taxon>
        <taxon>Poeae Chloroplast Group 2 (Poeae type)</taxon>
        <taxon>Loliodinae</taxon>
        <taxon>Loliinae</taxon>
        <taxon>Lolium</taxon>
    </lineage>
</organism>
<protein>
    <recommendedName>
        <fullName evidence="4">DUF4283 domain-containing protein</fullName>
    </recommendedName>
</protein>
<reference evidence="2" key="1">
    <citation type="submission" date="2023-07" db="EMBL/GenBank/DDBJ databases">
        <title>A chromosome-level genome assembly of Lolium multiflorum.</title>
        <authorList>
            <person name="Chen Y."/>
            <person name="Copetti D."/>
            <person name="Kolliker R."/>
            <person name="Studer B."/>
        </authorList>
    </citation>
    <scope>NUCLEOTIDE SEQUENCE</scope>
    <source>
        <strain evidence="2">02402/16</strain>
        <tissue evidence="2">Leaf</tissue>
    </source>
</reference>
<evidence type="ECO:0000313" key="3">
    <source>
        <dbReference type="Proteomes" id="UP001231189"/>
    </source>
</evidence>